<protein>
    <recommendedName>
        <fullName evidence="6 12">6-phosphogluconate dehydrogenase, decarboxylating</fullName>
        <ecNumber evidence="5 12">1.1.1.44</ecNumber>
    </recommendedName>
</protein>
<reference evidence="18" key="1">
    <citation type="submission" date="2019-08" db="EMBL/GenBank/DDBJ databases">
        <title>The genome of the North American firefly Photinus pyralis.</title>
        <authorList>
            <consortium name="Photinus pyralis genome working group"/>
            <person name="Fallon T.R."/>
            <person name="Sander Lower S.E."/>
            <person name="Weng J.-K."/>
        </authorList>
    </citation>
    <scope>NUCLEOTIDE SEQUENCE</scope>
    <source>
        <strain evidence="18">TRF0915ILg1</strain>
        <tissue evidence="18">Whole body</tissue>
    </source>
</reference>
<evidence type="ECO:0000256" key="14">
    <source>
        <dbReference type="PIRSR" id="PIRSR000109-2"/>
    </source>
</evidence>
<evidence type="ECO:0000259" key="17">
    <source>
        <dbReference type="SMART" id="SM01350"/>
    </source>
</evidence>
<dbReference type="GO" id="GO:0050661">
    <property type="term" value="F:NADP binding"/>
    <property type="evidence" value="ECO:0007669"/>
    <property type="project" value="InterPro"/>
</dbReference>
<dbReference type="InterPro" id="IPR006113">
    <property type="entry name" value="6PGDH_Gnd/GntZ"/>
</dbReference>
<organism evidence="18 19">
    <name type="scientific">Ignelater luminosus</name>
    <name type="common">Cucubano</name>
    <name type="synonym">Pyrophorus luminosus</name>
    <dbReference type="NCBI Taxonomy" id="2038154"/>
    <lineage>
        <taxon>Eukaryota</taxon>
        <taxon>Metazoa</taxon>
        <taxon>Ecdysozoa</taxon>
        <taxon>Arthropoda</taxon>
        <taxon>Hexapoda</taxon>
        <taxon>Insecta</taxon>
        <taxon>Pterygota</taxon>
        <taxon>Neoptera</taxon>
        <taxon>Endopterygota</taxon>
        <taxon>Coleoptera</taxon>
        <taxon>Polyphaga</taxon>
        <taxon>Elateriformia</taxon>
        <taxon>Elateroidea</taxon>
        <taxon>Elateridae</taxon>
        <taxon>Agrypninae</taxon>
        <taxon>Pyrophorini</taxon>
        <taxon>Ignelater</taxon>
    </lineage>
</organism>
<dbReference type="Gene3D" id="1.20.5.320">
    <property type="entry name" value="6-Phosphogluconate Dehydrogenase, domain 3"/>
    <property type="match status" value="1"/>
</dbReference>
<evidence type="ECO:0000256" key="11">
    <source>
        <dbReference type="ARBA" id="ARBA00048640"/>
    </source>
</evidence>
<keyword evidence="19" id="KW-1185">Reference proteome</keyword>
<dbReference type="InterPro" id="IPR006114">
    <property type="entry name" value="6PGDH_C"/>
</dbReference>
<comment type="caution">
    <text evidence="18">The sequence shown here is derived from an EMBL/GenBank/DDBJ whole genome shotgun (WGS) entry which is preliminary data.</text>
</comment>
<feature type="binding site" description="in other chain" evidence="14">
    <location>
        <position position="288"/>
    </location>
    <ligand>
        <name>substrate</name>
        <note>ligand shared between dimeric partners</note>
    </ligand>
</feature>
<evidence type="ECO:0000313" key="19">
    <source>
        <dbReference type="Proteomes" id="UP000801492"/>
    </source>
</evidence>
<evidence type="ECO:0000256" key="10">
    <source>
        <dbReference type="ARBA" id="ARBA00023126"/>
    </source>
</evidence>
<feature type="binding site" evidence="15">
    <location>
        <begin position="12"/>
        <end position="17"/>
    </location>
    <ligand>
        <name>NADP(+)</name>
        <dbReference type="ChEBI" id="CHEBI:58349"/>
    </ligand>
</feature>
<keyword evidence="8 12" id="KW-0560">Oxidoreductase</keyword>
<feature type="binding site" description="in other chain" evidence="14">
    <location>
        <begin position="188"/>
        <end position="189"/>
    </location>
    <ligand>
        <name>substrate</name>
        <note>ligand shared between dimeric partners</note>
    </ligand>
</feature>
<dbReference type="FunFam" id="3.40.50.720:FF:000007">
    <property type="entry name" value="6-phosphogluconate dehydrogenase, decarboxylating"/>
    <property type="match status" value="1"/>
</dbReference>
<evidence type="ECO:0000256" key="13">
    <source>
        <dbReference type="PIRSR" id="PIRSR000109-1"/>
    </source>
</evidence>
<dbReference type="EC" id="1.1.1.44" evidence="5 12"/>
<evidence type="ECO:0000256" key="4">
    <source>
        <dbReference type="ARBA" id="ARBA00011738"/>
    </source>
</evidence>
<dbReference type="GO" id="GO:0006098">
    <property type="term" value="P:pentose-phosphate shunt"/>
    <property type="evidence" value="ECO:0007669"/>
    <property type="project" value="UniProtKB-UniPathway"/>
</dbReference>
<dbReference type="UniPathway" id="UPA00115">
    <property type="reaction ID" value="UER00410"/>
</dbReference>
<keyword evidence="10 12" id="KW-0570">Pentose shunt</keyword>
<comment type="similarity">
    <text evidence="3 12 16">Belongs to the 6-phosphogluconate dehydrogenase family.</text>
</comment>
<dbReference type="InterPro" id="IPR006115">
    <property type="entry name" value="6PGDH_NADP-bd"/>
</dbReference>
<evidence type="ECO:0000256" key="1">
    <source>
        <dbReference type="ARBA" id="ARBA00002526"/>
    </source>
</evidence>
<comment type="subunit">
    <text evidence="4 12">Homodimer.</text>
</comment>
<dbReference type="Pfam" id="PF03446">
    <property type="entry name" value="NAD_binding_2"/>
    <property type="match status" value="1"/>
</dbReference>
<evidence type="ECO:0000256" key="9">
    <source>
        <dbReference type="ARBA" id="ARBA00023064"/>
    </source>
</evidence>
<dbReference type="AlphaFoldDB" id="A0A8K0D6N2"/>
<sequence length="482" mass="52887">MSKRVGDIGLIGLAVMGQNLILNMADHGFTVVAYNRTVEKVHHFLANEAKGKSIVGAESIEDLASKLKSPRRIMMLVKAGSAVDSFIEQIIPYLDKGDIIIDGGNSEYTDTQRRCAELEKKGFRFVGSGVSGGEDGARYGPSLMPGGHKEAWPYIKPIFQGIAAKTDGQPCCDWVGEDGAGHFVKMVHNGIEYGDMQLIAEIYHLMLAIGLNQAEMADIFEEWNKGELDSFLIEITTDILRYKDTDGEYLLPKIRDAAGQKGTGKWTAIAALNYGIPVTLIGEAVFSRCLSALIDERHQASKQLPGPEINFTGDKTQFVKDLQQALYASKIVSYAQGFMLLKEAANVHKWTLDYGSIALMWRGGCIIRSVFLGQIKRAFDKDPNLSSLLLAPFFLKAITKAQKGWRNVISTAVNLGIPTAALSTALAFYDGYRSERLPANLLQAQRDYFGAHTYELLGQEGKFVHTNWTGHGGNVSATTYDA</sequence>
<dbReference type="InterPro" id="IPR008927">
    <property type="entry name" value="6-PGluconate_DH-like_C_sf"/>
</dbReference>
<dbReference type="Gene3D" id="1.10.1040.10">
    <property type="entry name" value="N-(1-d-carboxylethyl)-l-norvaline Dehydrogenase, domain 2"/>
    <property type="match status" value="1"/>
</dbReference>
<feature type="binding site" description="in other chain" evidence="14">
    <location>
        <begin position="131"/>
        <end position="133"/>
    </location>
    <ligand>
        <name>substrate</name>
        <note>ligand shared between dimeric partners</note>
    </ligand>
</feature>
<dbReference type="InterPro" id="IPR013328">
    <property type="entry name" value="6PGD_dom2"/>
</dbReference>
<evidence type="ECO:0000256" key="5">
    <source>
        <dbReference type="ARBA" id="ARBA00013011"/>
    </source>
</evidence>
<feature type="binding site" evidence="14">
    <location>
        <position position="452"/>
    </location>
    <ligand>
        <name>substrate</name>
        <note>ligand shared between dimeric partners</note>
    </ligand>
</feature>
<dbReference type="GO" id="GO:0019521">
    <property type="term" value="P:D-gluconate metabolic process"/>
    <property type="evidence" value="ECO:0007669"/>
    <property type="project" value="UniProtKB-KW"/>
</dbReference>
<feature type="active site" description="Proton donor" evidence="13">
    <location>
        <position position="192"/>
    </location>
</feature>
<dbReference type="EMBL" id="VTPC01003595">
    <property type="protein sequence ID" value="KAF2898286.1"/>
    <property type="molecule type" value="Genomic_DNA"/>
</dbReference>
<feature type="binding site" description="in other chain" evidence="14">
    <location>
        <position position="105"/>
    </location>
    <ligand>
        <name>substrate</name>
        <note>ligand shared between dimeric partners</note>
    </ligand>
</feature>
<evidence type="ECO:0000256" key="15">
    <source>
        <dbReference type="PIRSR" id="PIRSR000109-3"/>
    </source>
</evidence>
<dbReference type="SUPFAM" id="SSF48179">
    <property type="entry name" value="6-phosphogluconate dehydrogenase C-terminal domain-like"/>
    <property type="match status" value="1"/>
</dbReference>
<feature type="binding site" evidence="14">
    <location>
        <position position="446"/>
    </location>
    <ligand>
        <name>substrate</name>
        <note>ligand shared between dimeric partners</note>
    </ligand>
</feature>
<comment type="function">
    <text evidence="1 12">Catalyzes the oxidative decarboxylation of 6-phosphogluconate to ribulose 5-phosphate and CO(2), with concomitant reduction of NADP to NADPH.</text>
</comment>
<dbReference type="PIRSF" id="PIRSF000109">
    <property type="entry name" value="6PGD"/>
    <property type="match status" value="1"/>
</dbReference>
<feature type="binding site" evidence="15">
    <location>
        <begin position="77"/>
        <end position="79"/>
    </location>
    <ligand>
        <name>NADP(+)</name>
        <dbReference type="ChEBI" id="CHEBI:58349"/>
    </ligand>
</feature>
<dbReference type="GO" id="GO:0004616">
    <property type="term" value="F:phosphogluconate dehydrogenase (decarboxylating) activity"/>
    <property type="evidence" value="ECO:0007669"/>
    <property type="project" value="UniProtKB-EC"/>
</dbReference>
<comment type="catalytic activity">
    <reaction evidence="11 12 16">
        <text>6-phospho-D-gluconate + NADP(+) = D-ribulose 5-phosphate + CO2 + NADPH</text>
        <dbReference type="Rhea" id="RHEA:10116"/>
        <dbReference type="ChEBI" id="CHEBI:16526"/>
        <dbReference type="ChEBI" id="CHEBI:57783"/>
        <dbReference type="ChEBI" id="CHEBI:58121"/>
        <dbReference type="ChEBI" id="CHEBI:58349"/>
        <dbReference type="ChEBI" id="CHEBI:58759"/>
        <dbReference type="EC" id="1.1.1.44"/>
    </reaction>
</comment>
<dbReference type="Gene3D" id="3.40.50.720">
    <property type="entry name" value="NAD(P)-binding Rossmann-like Domain"/>
    <property type="match status" value="1"/>
</dbReference>
<feature type="binding site" description="in other chain" evidence="14">
    <location>
        <position position="261"/>
    </location>
    <ligand>
        <name>substrate</name>
        <note>ligand shared between dimeric partners</note>
    </ligand>
</feature>
<accession>A0A8K0D6N2</accession>
<dbReference type="InterPro" id="IPR006183">
    <property type="entry name" value="Pgluconate_DH"/>
</dbReference>
<dbReference type="PROSITE" id="PS00461">
    <property type="entry name" value="6PGD"/>
    <property type="match status" value="1"/>
</dbReference>
<feature type="domain" description="6-phosphogluconate dehydrogenase C-terminal" evidence="17">
    <location>
        <begin position="181"/>
        <end position="469"/>
    </location>
</feature>
<evidence type="ECO:0000256" key="3">
    <source>
        <dbReference type="ARBA" id="ARBA00008419"/>
    </source>
</evidence>
<dbReference type="FunFam" id="1.10.1040.10:FF:000002">
    <property type="entry name" value="6-phosphogluconate dehydrogenase, decarboxylating"/>
    <property type="match status" value="1"/>
</dbReference>
<evidence type="ECO:0000313" key="18">
    <source>
        <dbReference type="EMBL" id="KAF2898286.1"/>
    </source>
</evidence>
<name>A0A8K0D6N2_IGNLU</name>
<feature type="binding site" description="in other chain" evidence="14">
    <location>
        <position position="193"/>
    </location>
    <ligand>
        <name>substrate</name>
        <note>ligand shared between dimeric partners</note>
    </ligand>
</feature>
<evidence type="ECO:0000256" key="16">
    <source>
        <dbReference type="RuleBase" id="RU000485"/>
    </source>
</evidence>
<dbReference type="NCBIfam" id="NF006765">
    <property type="entry name" value="PRK09287.1"/>
    <property type="match status" value="1"/>
</dbReference>
<dbReference type="SUPFAM" id="SSF51735">
    <property type="entry name" value="NAD(P)-binding Rossmann-fold domains"/>
    <property type="match status" value="1"/>
</dbReference>
<gene>
    <name evidence="18" type="ORF">ILUMI_07888</name>
</gene>
<feature type="binding site" evidence="15">
    <location>
        <begin position="35"/>
        <end position="37"/>
    </location>
    <ligand>
        <name>NADP(+)</name>
        <dbReference type="ChEBI" id="CHEBI:58349"/>
    </ligand>
</feature>
<proteinExistence type="inferred from homology"/>
<dbReference type="InterPro" id="IPR006184">
    <property type="entry name" value="6PGdom_BS"/>
</dbReference>
<evidence type="ECO:0000256" key="2">
    <source>
        <dbReference type="ARBA" id="ARBA00004874"/>
    </source>
</evidence>
<dbReference type="PANTHER" id="PTHR11811">
    <property type="entry name" value="6-PHOSPHOGLUCONATE DEHYDROGENASE"/>
    <property type="match status" value="1"/>
</dbReference>
<dbReference type="Proteomes" id="UP000801492">
    <property type="component" value="Unassembled WGS sequence"/>
</dbReference>
<dbReference type="InterPro" id="IPR036291">
    <property type="entry name" value="NAD(P)-bd_dom_sf"/>
</dbReference>
<evidence type="ECO:0000256" key="8">
    <source>
        <dbReference type="ARBA" id="ARBA00023002"/>
    </source>
</evidence>
<dbReference type="Pfam" id="PF00393">
    <property type="entry name" value="6PGD"/>
    <property type="match status" value="1"/>
</dbReference>
<feature type="active site" description="Proton acceptor" evidence="13">
    <location>
        <position position="185"/>
    </location>
</feature>
<comment type="pathway">
    <text evidence="2 12 16">Carbohydrate degradation; pentose phosphate pathway; D-ribulose 5-phosphate from D-glucose 6-phosphate (oxidative stage): step 3/3.</text>
</comment>
<dbReference type="NCBIfam" id="TIGR00873">
    <property type="entry name" value="gnd"/>
    <property type="match status" value="1"/>
</dbReference>
<dbReference type="OrthoDB" id="434986at2759"/>
<evidence type="ECO:0000256" key="7">
    <source>
        <dbReference type="ARBA" id="ARBA00022857"/>
    </source>
</evidence>
<keyword evidence="7 12" id="KW-0521">NADP</keyword>
<feature type="binding site" evidence="15">
    <location>
        <position position="105"/>
    </location>
    <ligand>
        <name>NADP(+)</name>
        <dbReference type="ChEBI" id="CHEBI:58349"/>
    </ligand>
</feature>
<keyword evidence="9 16" id="KW-0311">Gluconate utilization</keyword>
<dbReference type="FunFam" id="1.20.5.320:FF:000002">
    <property type="entry name" value="6-phosphogluconate dehydrogenase, decarboxylating"/>
    <property type="match status" value="1"/>
</dbReference>
<evidence type="ECO:0000256" key="12">
    <source>
        <dbReference type="PIRNR" id="PIRNR000109"/>
    </source>
</evidence>
<dbReference type="SMART" id="SM01350">
    <property type="entry name" value="6PGD"/>
    <property type="match status" value="1"/>
</dbReference>
<evidence type="ECO:0000256" key="6">
    <source>
        <dbReference type="ARBA" id="ARBA00018193"/>
    </source>
</evidence>
<dbReference type="PRINTS" id="PR00076">
    <property type="entry name" value="6PGDHDRGNASE"/>
</dbReference>